<keyword evidence="1" id="KW-1133">Transmembrane helix</keyword>
<accession>A0ABV5KWN5</accession>
<feature type="transmembrane region" description="Helical" evidence="1">
    <location>
        <begin position="178"/>
        <end position="197"/>
    </location>
</feature>
<keyword evidence="1" id="KW-0472">Membrane</keyword>
<feature type="transmembrane region" description="Helical" evidence="1">
    <location>
        <begin position="217"/>
        <end position="238"/>
    </location>
</feature>
<dbReference type="RefSeq" id="WP_377499489.1">
    <property type="nucleotide sequence ID" value="NZ_JBHMDO010000041.1"/>
</dbReference>
<feature type="transmembrane region" description="Helical" evidence="1">
    <location>
        <begin position="26"/>
        <end position="44"/>
    </location>
</feature>
<keyword evidence="3" id="KW-1185">Reference proteome</keyword>
<name>A0ABV5KWN5_9BACL</name>
<feature type="transmembrane region" description="Helical" evidence="1">
    <location>
        <begin position="97"/>
        <end position="118"/>
    </location>
</feature>
<evidence type="ECO:0000313" key="3">
    <source>
        <dbReference type="Proteomes" id="UP001589747"/>
    </source>
</evidence>
<dbReference type="EMBL" id="JBHMDO010000041">
    <property type="protein sequence ID" value="MFB9329325.1"/>
    <property type="molecule type" value="Genomic_DNA"/>
</dbReference>
<evidence type="ECO:0000256" key="1">
    <source>
        <dbReference type="SAM" id="Phobius"/>
    </source>
</evidence>
<feature type="transmembrane region" description="Helical" evidence="1">
    <location>
        <begin position="64"/>
        <end position="85"/>
    </location>
</feature>
<organism evidence="2 3">
    <name type="scientific">Paenibacillus aurantiacus</name>
    <dbReference type="NCBI Taxonomy" id="1936118"/>
    <lineage>
        <taxon>Bacteria</taxon>
        <taxon>Bacillati</taxon>
        <taxon>Bacillota</taxon>
        <taxon>Bacilli</taxon>
        <taxon>Bacillales</taxon>
        <taxon>Paenibacillaceae</taxon>
        <taxon>Paenibacillus</taxon>
    </lineage>
</organism>
<gene>
    <name evidence="2" type="ORF">ACFFSY_25595</name>
</gene>
<dbReference type="Proteomes" id="UP001589747">
    <property type="component" value="Unassembled WGS sequence"/>
</dbReference>
<comment type="caution">
    <text evidence="2">The sequence shown here is derived from an EMBL/GenBank/DDBJ whole genome shotgun (WGS) entry which is preliminary data.</text>
</comment>
<evidence type="ECO:0008006" key="4">
    <source>
        <dbReference type="Google" id="ProtNLM"/>
    </source>
</evidence>
<feature type="transmembrane region" description="Helical" evidence="1">
    <location>
        <begin position="152"/>
        <end position="171"/>
    </location>
</feature>
<reference evidence="2 3" key="1">
    <citation type="submission" date="2024-09" db="EMBL/GenBank/DDBJ databases">
        <authorList>
            <person name="Sun Q."/>
            <person name="Mori K."/>
        </authorList>
    </citation>
    <scope>NUCLEOTIDE SEQUENCE [LARGE SCALE GENOMIC DNA]</scope>
    <source>
        <strain evidence="2 3">TISTR 2452</strain>
    </source>
</reference>
<proteinExistence type="predicted"/>
<keyword evidence="1" id="KW-0812">Transmembrane</keyword>
<evidence type="ECO:0000313" key="2">
    <source>
        <dbReference type="EMBL" id="MFB9329325.1"/>
    </source>
</evidence>
<sequence length="248" mass="27153">MIPAKPPVHPALLTLRILVATGKVKLFALFWLVAAAITTAALVYDSVALGPIRVSYWDNVFEALNIFAFIVGVRLTYVHLGVLLNHGITRKHAALGTLLYCGAFALVSALLIGAGFAIEHAVYADQPGWNEQLKSHHLFTSADALPSILAEYFLLTLYTLLLGHFIATTFYRFGKAAGIVAIIAAINLAVGIEVRFYDNFINLLQEGSLLESLLTPSQFLLYYGLAVICLYALIHAMLRTSEIKPHTR</sequence>
<protein>
    <recommendedName>
        <fullName evidence="4">ABC transporter permease</fullName>
    </recommendedName>
</protein>